<dbReference type="InterPro" id="IPR018062">
    <property type="entry name" value="HTH_AraC-typ_CS"/>
</dbReference>
<dbReference type="InterPro" id="IPR035418">
    <property type="entry name" value="AraC-bd_2"/>
</dbReference>
<keyword evidence="2" id="KW-0238">DNA-binding</keyword>
<dbReference type="PANTHER" id="PTHR46796">
    <property type="entry name" value="HTH-TYPE TRANSCRIPTIONAL ACTIVATOR RHAS-RELATED"/>
    <property type="match status" value="1"/>
</dbReference>
<dbReference type="AlphaFoldDB" id="A0A238Y5T3"/>
<dbReference type="GO" id="GO:0043565">
    <property type="term" value="F:sequence-specific DNA binding"/>
    <property type="evidence" value="ECO:0007669"/>
    <property type="project" value="InterPro"/>
</dbReference>
<evidence type="ECO:0000313" key="6">
    <source>
        <dbReference type="Proteomes" id="UP000198415"/>
    </source>
</evidence>
<keyword evidence="6" id="KW-1185">Reference proteome</keyword>
<dbReference type="SUPFAM" id="SSF46689">
    <property type="entry name" value="Homeodomain-like"/>
    <property type="match status" value="2"/>
</dbReference>
<proteinExistence type="predicted"/>
<accession>A0A238Y5T3</accession>
<dbReference type="PANTHER" id="PTHR46796:SF12">
    <property type="entry name" value="HTH-TYPE DNA-BINDING TRANSCRIPTIONAL ACTIVATOR EUTR"/>
    <property type="match status" value="1"/>
</dbReference>
<evidence type="ECO:0000259" key="4">
    <source>
        <dbReference type="PROSITE" id="PS01124"/>
    </source>
</evidence>
<dbReference type="Proteomes" id="UP000198415">
    <property type="component" value="Unassembled WGS sequence"/>
</dbReference>
<dbReference type="SMART" id="SM00342">
    <property type="entry name" value="HTH_ARAC"/>
    <property type="match status" value="1"/>
</dbReference>
<evidence type="ECO:0000256" key="1">
    <source>
        <dbReference type="ARBA" id="ARBA00023015"/>
    </source>
</evidence>
<gene>
    <name evidence="5" type="ORF">SAMN06264365_104233</name>
</gene>
<evidence type="ECO:0000313" key="5">
    <source>
        <dbReference type="EMBL" id="SNR65699.1"/>
    </source>
</evidence>
<dbReference type="Pfam" id="PF12833">
    <property type="entry name" value="HTH_18"/>
    <property type="match status" value="1"/>
</dbReference>
<dbReference type="EMBL" id="FZNR01000004">
    <property type="protein sequence ID" value="SNR65699.1"/>
    <property type="molecule type" value="Genomic_DNA"/>
</dbReference>
<dbReference type="InterPro" id="IPR009057">
    <property type="entry name" value="Homeodomain-like_sf"/>
</dbReference>
<feature type="domain" description="HTH araC/xylS-type" evidence="4">
    <location>
        <begin position="210"/>
        <end position="311"/>
    </location>
</feature>
<sequence>MDEALDILRRNFYALDADVLRPARNWTARFAVGGSAGITLGDLEFGLDVRVVAGELGAYHVNLPLTGGLSWHQGRDEPRRALAGQTAAVFEPVGDTVVDQWDSDCRILAVKITRAELETQLERMLDRPVRGPVGLTPLLDISRGPGASWARLARMIATDVNNPDGLTEHPVIGARMRETLVTGLLLATDHRYRGPLDRQTPALAAPGAIRRVVDAMRTQPGRPFTVADLAEIAGVGSRALQQSFARYVGIPPMTYLKQLRLALVHDSLRAADPAATTVAQVAYRYGFTHPGRFAAAYRERYDTSPSETLRG</sequence>
<name>A0A238Y5T3_9ACTN</name>
<dbReference type="Gene3D" id="1.10.10.60">
    <property type="entry name" value="Homeodomain-like"/>
    <property type="match status" value="1"/>
</dbReference>
<dbReference type="Pfam" id="PF14525">
    <property type="entry name" value="AraC_binding_2"/>
    <property type="match status" value="1"/>
</dbReference>
<evidence type="ECO:0000256" key="3">
    <source>
        <dbReference type="ARBA" id="ARBA00023163"/>
    </source>
</evidence>
<dbReference type="InterPro" id="IPR050204">
    <property type="entry name" value="AraC_XylS_family_regulators"/>
</dbReference>
<organism evidence="5 6">
    <name type="scientific">Actinoplanes regularis</name>
    <dbReference type="NCBI Taxonomy" id="52697"/>
    <lineage>
        <taxon>Bacteria</taxon>
        <taxon>Bacillati</taxon>
        <taxon>Actinomycetota</taxon>
        <taxon>Actinomycetes</taxon>
        <taxon>Micromonosporales</taxon>
        <taxon>Micromonosporaceae</taxon>
        <taxon>Actinoplanes</taxon>
    </lineage>
</organism>
<dbReference type="InterPro" id="IPR018060">
    <property type="entry name" value="HTH_AraC"/>
</dbReference>
<keyword evidence="3" id="KW-0804">Transcription</keyword>
<dbReference type="GO" id="GO:0003700">
    <property type="term" value="F:DNA-binding transcription factor activity"/>
    <property type="evidence" value="ECO:0007669"/>
    <property type="project" value="InterPro"/>
</dbReference>
<dbReference type="PROSITE" id="PS01124">
    <property type="entry name" value="HTH_ARAC_FAMILY_2"/>
    <property type="match status" value="1"/>
</dbReference>
<dbReference type="PROSITE" id="PS00041">
    <property type="entry name" value="HTH_ARAC_FAMILY_1"/>
    <property type="match status" value="1"/>
</dbReference>
<evidence type="ECO:0000256" key="2">
    <source>
        <dbReference type="ARBA" id="ARBA00023125"/>
    </source>
</evidence>
<keyword evidence="1" id="KW-0805">Transcription regulation</keyword>
<reference evidence="5 6" key="1">
    <citation type="submission" date="2017-06" db="EMBL/GenBank/DDBJ databases">
        <authorList>
            <person name="Kim H.J."/>
            <person name="Triplett B.A."/>
        </authorList>
    </citation>
    <scope>NUCLEOTIDE SEQUENCE [LARGE SCALE GENOMIC DNA]</scope>
    <source>
        <strain evidence="5 6">DSM 43151</strain>
    </source>
</reference>
<protein>
    <submittedName>
        <fullName evidence="5">AraC-binding-like domain-containing protein</fullName>
    </submittedName>
</protein>